<protein>
    <submittedName>
        <fullName evidence="1">Uncharacterized protein</fullName>
    </submittedName>
</protein>
<dbReference type="AlphaFoldDB" id="A0A1F6DJX7"/>
<accession>A0A1F6DJX7</accession>
<sequence>MDVVLVGTYLISGIDLQSVPQEILVSCAKDSLAVAEKVLDAAPYTSTAENYPTAVALLARNILAERLPEALALARASVSLNEGNLTV</sequence>
<dbReference type="EMBL" id="MFLE01000015">
    <property type="protein sequence ID" value="OGG61713.1"/>
    <property type="molecule type" value="Genomic_DNA"/>
</dbReference>
<proteinExistence type="predicted"/>
<evidence type="ECO:0000313" key="1">
    <source>
        <dbReference type="EMBL" id="OGG61713.1"/>
    </source>
</evidence>
<reference evidence="1 2" key="1">
    <citation type="journal article" date="2016" name="Nat. Commun.">
        <title>Thousands of microbial genomes shed light on interconnected biogeochemical processes in an aquifer system.</title>
        <authorList>
            <person name="Anantharaman K."/>
            <person name="Brown C.T."/>
            <person name="Hug L.A."/>
            <person name="Sharon I."/>
            <person name="Castelle C.J."/>
            <person name="Probst A.J."/>
            <person name="Thomas B.C."/>
            <person name="Singh A."/>
            <person name="Wilkins M.J."/>
            <person name="Karaoz U."/>
            <person name="Brodie E.L."/>
            <person name="Williams K.H."/>
            <person name="Hubbard S.S."/>
            <person name="Banfield J.F."/>
        </authorList>
    </citation>
    <scope>NUCLEOTIDE SEQUENCE [LARGE SCALE GENOMIC DNA]</scope>
</reference>
<organism evidence="1 2">
    <name type="scientific">Candidatus Kaiserbacteria bacterium RIFCSPHIGHO2_02_FULL_49_34</name>
    <dbReference type="NCBI Taxonomy" id="1798491"/>
    <lineage>
        <taxon>Bacteria</taxon>
        <taxon>Candidatus Kaiseribacteriota</taxon>
    </lineage>
</organism>
<gene>
    <name evidence="1" type="ORF">A3C87_03865</name>
</gene>
<comment type="caution">
    <text evidence="1">The sequence shown here is derived from an EMBL/GenBank/DDBJ whole genome shotgun (WGS) entry which is preliminary data.</text>
</comment>
<evidence type="ECO:0000313" key="2">
    <source>
        <dbReference type="Proteomes" id="UP000176511"/>
    </source>
</evidence>
<dbReference type="Proteomes" id="UP000176511">
    <property type="component" value="Unassembled WGS sequence"/>
</dbReference>
<dbReference type="STRING" id="1798491.A3C87_03865"/>
<name>A0A1F6DJX7_9BACT</name>